<dbReference type="GO" id="GO:0009007">
    <property type="term" value="F:site-specific DNA-methyltransferase (adenine-specific) activity"/>
    <property type="evidence" value="ECO:0007669"/>
    <property type="project" value="UniProtKB-EC"/>
</dbReference>
<dbReference type="InterPro" id="IPR002052">
    <property type="entry name" value="DNA_methylase_N6_adenine_CS"/>
</dbReference>
<dbReference type="PANTHER" id="PTHR33841:SF1">
    <property type="entry name" value="DNA METHYLTRANSFERASE A"/>
    <property type="match status" value="1"/>
</dbReference>
<accession>A0A7G9YR93</accession>
<dbReference type="SUPFAM" id="SSF53335">
    <property type="entry name" value="S-adenosyl-L-methionine-dependent methyltransferases"/>
    <property type="match status" value="1"/>
</dbReference>
<dbReference type="InterPro" id="IPR050953">
    <property type="entry name" value="N4_N6_ade-DNA_methylase"/>
</dbReference>
<dbReference type="InterPro" id="IPR011639">
    <property type="entry name" value="MethylTrfase_TaqI-like_dom"/>
</dbReference>
<evidence type="ECO:0000256" key="4">
    <source>
        <dbReference type="ARBA" id="ARBA00022691"/>
    </source>
</evidence>
<evidence type="ECO:0000256" key="5">
    <source>
        <dbReference type="ARBA" id="ARBA00047942"/>
    </source>
</evidence>
<dbReference type="GO" id="GO:0003676">
    <property type="term" value="F:nucleic acid binding"/>
    <property type="evidence" value="ECO:0007669"/>
    <property type="project" value="InterPro"/>
</dbReference>
<evidence type="ECO:0000256" key="6">
    <source>
        <dbReference type="SAM" id="MobiDB-lite"/>
    </source>
</evidence>
<evidence type="ECO:0000313" key="10">
    <source>
        <dbReference type="EMBL" id="QNO50527.1"/>
    </source>
</evidence>
<organism evidence="10">
    <name type="scientific">Candidatus Methanogaster sp. ANME-2c ERB4</name>
    <dbReference type="NCBI Taxonomy" id="2759911"/>
    <lineage>
        <taxon>Archaea</taxon>
        <taxon>Methanobacteriati</taxon>
        <taxon>Methanobacteriota</taxon>
        <taxon>Stenosarchaea group</taxon>
        <taxon>Methanomicrobia</taxon>
        <taxon>Methanosarcinales</taxon>
        <taxon>ANME-2 cluster</taxon>
        <taxon>Candidatus Methanogasteraceae</taxon>
        <taxon>Candidatus Methanogaster</taxon>
    </lineage>
</organism>
<dbReference type="PRINTS" id="PR00507">
    <property type="entry name" value="N12N6MTFRASE"/>
</dbReference>
<dbReference type="PROSITE" id="PS00092">
    <property type="entry name" value="N6_MTASE"/>
    <property type="match status" value="1"/>
</dbReference>
<dbReference type="GO" id="GO:0006304">
    <property type="term" value="P:DNA modification"/>
    <property type="evidence" value="ECO:0007669"/>
    <property type="project" value="InterPro"/>
</dbReference>
<evidence type="ECO:0000313" key="9">
    <source>
        <dbReference type="EMBL" id="QNO49744.1"/>
    </source>
</evidence>
<keyword evidence="4" id="KW-0949">S-adenosyl-L-methionine</keyword>
<dbReference type="EC" id="2.1.1.72" evidence="1"/>
<feature type="compositionally biased region" description="Basic and acidic residues" evidence="6">
    <location>
        <begin position="138"/>
        <end position="156"/>
    </location>
</feature>
<evidence type="ECO:0000313" key="8">
    <source>
        <dbReference type="EMBL" id="QNO49716.1"/>
    </source>
</evidence>
<comment type="catalytic activity">
    <reaction evidence="5">
        <text>a 2'-deoxyadenosine in DNA + S-adenosyl-L-methionine = an N(6)-methyl-2'-deoxyadenosine in DNA + S-adenosyl-L-homocysteine + H(+)</text>
        <dbReference type="Rhea" id="RHEA:15197"/>
        <dbReference type="Rhea" id="RHEA-COMP:12418"/>
        <dbReference type="Rhea" id="RHEA-COMP:12419"/>
        <dbReference type="ChEBI" id="CHEBI:15378"/>
        <dbReference type="ChEBI" id="CHEBI:57856"/>
        <dbReference type="ChEBI" id="CHEBI:59789"/>
        <dbReference type="ChEBI" id="CHEBI:90615"/>
        <dbReference type="ChEBI" id="CHEBI:90616"/>
        <dbReference type="EC" id="2.1.1.72"/>
    </reaction>
</comment>
<proteinExistence type="predicted"/>
<name>A0A7G9YR93_9EURY</name>
<keyword evidence="2" id="KW-0489">Methyltransferase</keyword>
<feature type="region of interest" description="Disordered" evidence="6">
    <location>
        <begin position="134"/>
        <end position="156"/>
    </location>
</feature>
<evidence type="ECO:0000259" key="7">
    <source>
        <dbReference type="Pfam" id="PF07669"/>
    </source>
</evidence>
<dbReference type="EMBL" id="MT631447">
    <property type="protein sequence ID" value="QNO50654.1"/>
    <property type="molecule type" value="Genomic_DNA"/>
</dbReference>
<dbReference type="GO" id="GO:0032259">
    <property type="term" value="P:methylation"/>
    <property type="evidence" value="ECO:0007669"/>
    <property type="project" value="UniProtKB-KW"/>
</dbReference>
<reference evidence="10" key="1">
    <citation type="submission" date="2020-06" db="EMBL/GenBank/DDBJ databases">
        <title>Unique genomic features of the anaerobic methanotrophic archaea.</title>
        <authorList>
            <person name="Chadwick G.L."/>
            <person name="Skennerton C.T."/>
            <person name="Laso-Perez R."/>
            <person name="Leu A.O."/>
            <person name="Speth D.R."/>
            <person name="Yu H."/>
            <person name="Morgan-Lang C."/>
            <person name="Hatzenpichler R."/>
            <person name="Goudeau D."/>
            <person name="Malmstrom R."/>
            <person name="Brazelton W.J."/>
            <person name="Woyke T."/>
            <person name="Hallam S.J."/>
            <person name="Tyson G.W."/>
            <person name="Wegener G."/>
            <person name="Boetius A."/>
            <person name="Orphan V."/>
        </authorList>
    </citation>
    <scope>NUCLEOTIDE SEQUENCE</scope>
</reference>
<dbReference type="EMBL" id="MT631395">
    <property type="protein sequence ID" value="QNO49716.1"/>
    <property type="molecule type" value="Genomic_DNA"/>
</dbReference>
<sequence length="1289" mass="148129">MRTDQLSNMAAQGGIITIGFLDQMRGETVINPFVKPQAFATFGSPAPENKKKLGENISESFYNLLERWDAISNSYEGMDISDARKKWIMPLLRELGFNPIFNREDVMVGGDEHLKFKLSHRGWISPDAPMIHTVSPKQDLETRPNDGKGSKRSPHDEMQTFLNVSKDHKWGIVTNGISFRILRDFFHTTTKGYVEFDIENIMRERSYSDFRAFYRMAHASRFRGDSDNGDYPLEQFYKESVTAGEKVGSNLRGNVKKAIEVFGNAFLTLAPELTGQMIEDEELCKDYYNEILRVIYRILFLLYAEQRAMLPTRNSLYIDEYSITRLRKIAESRKGKDDHCDLWEGLKITFWMLAEGCPPLKVFPYNGSLFDKYEIPTIRKLKVKNHDLLEAIRCLTLFEEEHILKRINYLDLDAEEIGSIYESLLDYTPRVLPSAMEIDGRTIPANEFFLDPRGSARKTTGSYYTDKRLVDELIKTALKPVAKRKMAESEDKEAAILSLKVCDPACGSGAFLIKATEFLGKELAKVRTGQSEPPDSDIQHAKRDVLQHCIYGVDLNPMVIELAKVSLWINATVNDRPLNFLDHHIKCGNSLIGTTPELIEKGIPDEAFNPVEGDDMKTAQKIKKGNKKQQRLDEFGEEEKATWVKEYGKLSKIDESNVSGVKEKQECYRAIVESSKRQNEKLVADAWCSAFFWQLNKNMPAPPTAATLHILRKGMTGNNLDPSTKSRIQELANEYKFFHWHLEFPDVFEREEKGFDCVLGNPPWGRVKLQEKEFFEYRDEEIADAPNKSERGKLIKKLRDNNSPLYTEFKKALRDSKVTSKFFRDSGRFGLSAKGDINHYPLFAELNKTAINSRGGVGMVIASGIATDYYTQDFFQNVIGDGQLASLYDFENRERIFSEIHSSYKFSLLTLAGKEVPVQDADFAFYLTNPDHIQEEDRHFTLTNEEIELLNPNTKTCPIFRSKKDAELTKKIYRKHPVLIKENPDGEDENPWGIKFSTMFHMSGDSSLFKNKDQLIGMGFGLDGNIFCRGEETYLPLYEGKMIWSYDHRFAGFSPEAKGYGTAETTTEQHRDPDWEPMPRYWVGEEEVKSRVGDDVRWLLGFRDITNTTNERTGIFSFIPQVGVGHQMPLIFMEKREPILKAILASIFSSFVFDFISRQKVGGTHMTYFILKQIPTILFESIDISYVDRIVDIVLKLNYTSSDLVYFARDLGYDGPPFRWDPEERAHLMAELDAIVAHLYGVTQDELDYILETFPIVKKKDIAKYGEYRTKRLVLEYYNKYIDILEATK</sequence>
<feature type="domain" description="Type II methyltransferase M.TaqI-like" evidence="7">
    <location>
        <begin position="548"/>
        <end position="897"/>
    </location>
</feature>
<gene>
    <name evidence="8" type="ORF">BFOKDAJI_00017</name>
    <name evidence="9" type="ORF">BFOKDAJI_00046</name>
    <name evidence="11" type="ORF">FFGHKCHG_00007</name>
    <name evidence="10" type="ORF">LKCECFIB_00020</name>
</gene>
<dbReference type="Pfam" id="PF07669">
    <property type="entry name" value="Eco57I"/>
    <property type="match status" value="1"/>
</dbReference>
<dbReference type="EMBL" id="MT631395">
    <property type="protein sequence ID" value="QNO49744.1"/>
    <property type="molecule type" value="Genomic_DNA"/>
</dbReference>
<evidence type="ECO:0000256" key="1">
    <source>
        <dbReference type="ARBA" id="ARBA00011900"/>
    </source>
</evidence>
<evidence type="ECO:0000313" key="11">
    <source>
        <dbReference type="EMBL" id="QNO50654.1"/>
    </source>
</evidence>
<dbReference type="EMBL" id="MT631438">
    <property type="protein sequence ID" value="QNO50527.1"/>
    <property type="molecule type" value="Genomic_DNA"/>
</dbReference>
<protein>
    <recommendedName>
        <fullName evidence="1">site-specific DNA-methyltransferase (adenine-specific)</fullName>
        <ecNumber evidence="1">2.1.1.72</ecNumber>
    </recommendedName>
</protein>
<dbReference type="InterPro" id="IPR029063">
    <property type="entry name" value="SAM-dependent_MTases_sf"/>
</dbReference>
<evidence type="ECO:0000256" key="3">
    <source>
        <dbReference type="ARBA" id="ARBA00022679"/>
    </source>
</evidence>
<keyword evidence="3" id="KW-0808">Transferase</keyword>
<evidence type="ECO:0000256" key="2">
    <source>
        <dbReference type="ARBA" id="ARBA00022603"/>
    </source>
</evidence>
<dbReference type="PANTHER" id="PTHR33841">
    <property type="entry name" value="DNA METHYLTRANSFERASE YEEA-RELATED"/>
    <property type="match status" value="1"/>
</dbReference>
<dbReference type="Gene3D" id="3.40.50.150">
    <property type="entry name" value="Vaccinia Virus protein VP39"/>
    <property type="match status" value="2"/>
</dbReference>